<dbReference type="Proteomes" id="UP000802392">
    <property type="component" value="Unassembled WGS sequence"/>
</dbReference>
<keyword evidence="3" id="KW-0804">Transcription</keyword>
<accession>A0ABX0TQS5</accession>
<comment type="caution">
    <text evidence="5">The sequence shown here is derived from an EMBL/GenBank/DDBJ whole genome shotgun (WGS) entry which is preliminary data.</text>
</comment>
<dbReference type="InterPro" id="IPR009057">
    <property type="entry name" value="Homeodomain-like_sf"/>
</dbReference>
<dbReference type="PANTHER" id="PTHR46796">
    <property type="entry name" value="HTH-TYPE TRANSCRIPTIONAL ACTIVATOR RHAS-RELATED"/>
    <property type="match status" value="1"/>
</dbReference>
<proteinExistence type="predicted"/>
<gene>
    <name evidence="5" type="ORF">FHR86_003567</name>
</gene>
<dbReference type="Pfam" id="PF20240">
    <property type="entry name" value="DUF6597"/>
    <property type="match status" value="1"/>
</dbReference>
<dbReference type="InterPro" id="IPR018060">
    <property type="entry name" value="HTH_AraC"/>
</dbReference>
<name>A0ABX0TQS5_9MICC</name>
<keyword evidence="1" id="KW-0805">Transcription regulation</keyword>
<reference evidence="5 6" key="1">
    <citation type="submission" date="2020-03" db="EMBL/GenBank/DDBJ databases">
        <title>Genomic Encyclopedia of Type Strains, Phase III (KMG-III): the genomes of soil and plant-associated and newly described type strains.</title>
        <authorList>
            <person name="Whitman W."/>
        </authorList>
    </citation>
    <scope>NUCLEOTIDE SEQUENCE [LARGE SCALE GENOMIC DNA]</scope>
    <source>
        <strain evidence="5 6">CECT 4207</strain>
    </source>
</reference>
<dbReference type="PROSITE" id="PS00041">
    <property type="entry name" value="HTH_ARAC_FAMILY_1"/>
    <property type="match status" value="1"/>
</dbReference>
<dbReference type="SUPFAM" id="SSF46689">
    <property type="entry name" value="Homeodomain-like"/>
    <property type="match status" value="1"/>
</dbReference>
<dbReference type="PROSITE" id="PS01124">
    <property type="entry name" value="HTH_ARAC_FAMILY_2"/>
    <property type="match status" value="1"/>
</dbReference>
<dbReference type="EMBL" id="JAAOZD010000009">
    <property type="protein sequence ID" value="NIJ03211.1"/>
    <property type="molecule type" value="Genomic_DNA"/>
</dbReference>
<keyword evidence="2" id="KW-0238">DNA-binding</keyword>
<keyword evidence="6" id="KW-1185">Reference proteome</keyword>
<sequence length="290" mass="31400">MDITLRAGGRWWLGDLRQVSLGTIPREALMEESFKGILYPARLPSFTRIPAPDAVSHLVQWFWIPQWDIQPGRSSRQHVIAYPASNLVVEGGTVVFAGASTRAGFRDLSGKGWAVGALLRPAAVPLFTDGPTALLDTEKTLPLEALRLAVAAAMEGNDDGSRLGRAVDAFAEWLATVDAGLSSEAGLANRMVDVIAEDRSLMAIEDVAAALSVSPRTLQRIAKKYVGLSPSALIRRRRLQDAAQRARSDPTADLAAIAVELGYADHAHLTNDFRKFLGFTPSSYRRESAP</sequence>
<dbReference type="SMART" id="SM00342">
    <property type="entry name" value="HTH_ARAC"/>
    <property type="match status" value="1"/>
</dbReference>
<evidence type="ECO:0000313" key="6">
    <source>
        <dbReference type="Proteomes" id="UP000802392"/>
    </source>
</evidence>
<organism evidence="5 6">
    <name type="scientific">Paenarthrobacter ilicis</name>
    <dbReference type="NCBI Taxonomy" id="43665"/>
    <lineage>
        <taxon>Bacteria</taxon>
        <taxon>Bacillati</taxon>
        <taxon>Actinomycetota</taxon>
        <taxon>Actinomycetes</taxon>
        <taxon>Micrococcales</taxon>
        <taxon>Micrococcaceae</taxon>
        <taxon>Paenarthrobacter</taxon>
    </lineage>
</organism>
<dbReference type="InterPro" id="IPR046532">
    <property type="entry name" value="DUF6597"/>
</dbReference>
<evidence type="ECO:0000256" key="2">
    <source>
        <dbReference type="ARBA" id="ARBA00023125"/>
    </source>
</evidence>
<dbReference type="Gene3D" id="1.10.10.60">
    <property type="entry name" value="Homeodomain-like"/>
    <property type="match status" value="1"/>
</dbReference>
<evidence type="ECO:0000313" key="5">
    <source>
        <dbReference type="EMBL" id="NIJ03211.1"/>
    </source>
</evidence>
<protein>
    <submittedName>
        <fullName evidence="5">AraC-like DNA-binding protein</fullName>
    </submittedName>
</protein>
<evidence type="ECO:0000259" key="4">
    <source>
        <dbReference type="PROSITE" id="PS01124"/>
    </source>
</evidence>
<evidence type="ECO:0000256" key="1">
    <source>
        <dbReference type="ARBA" id="ARBA00023015"/>
    </source>
</evidence>
<feature type="domain" description="HTH araC/xylS-type" evidence="4">
    <location>
        <begin position="189"/>
        <end position="287"/>
    </location>
</feature>
<dbReference type="InterPro" id="IPR050204">
    <property type="entry name" value="AraC_XylS_family_regulators"/>
</dbReference>
<dbReference type="InterPro" id="IPR018062">
    <property type="entry name" value="HTH_AraC-typ_CS"/>
</dbReference>
<dbReference type="Pfam" id="PF12833">
    <property type="entry name" value="HTH_18"/>
    <property type="match status" value="1"/>
</dbReference>
<evidence type="ECO:0000256" key="3">
    <source>
        <dbReference type="ARBA" id="ARBA00023163"/>
    </source>
</evidence>